<evidence type="ECO:0000313" key="5">
    <source>
        <dbReference type="Proteomes" id="UP000054047"/>
    </source>
</evidence>
<accession>A0A0C2DZJ3</accession>
<evidence type="ECO:0000259" key="3">
    <source>
        <dbReference type="Pfam" id="PF13359"/>
    </source>
</evidence>
<evidence type="ECO:0000256" key="2">
    <source>
        <dbReference type="ARBA" id="ARBA00022723"/>
    </source>
</evidence>
<dbReference type="Pfam" id="PF13359">
    <property type="entry name" value="DDE_Tnp_4"/>
    <property type="match status" value="1"/>
</dbReference>
<gene>
    <name evidence="4" type="ORF">ANCDUO_01194</name>
</gene>
<reference evidence="4 5" key="1">
    <citation type="submission" date="2013-12" db="EMBL/GenBank/DDBJ databases">
        <title>Draft genome of the parsitic nematode Ancylostoma duodenale.</title>
        <authorList>
            <person name="Mitreva M."/>
        </authorList>
    </citation>
    <scope>NUCLEOTIDE SEQUENCE [LARGE SCALE GENOMIC DNA]</scope>
    <source>
        <strain evidence="4 5">Zhejiang</strain>
    </source>
</reference>
<comment type="cofactor">
    <cofactor evidence="1">
        <name>a divalent metal cation</name>
        <dbReference type="ChEBI" id="CHEBI:60240"/>
    </cofactor>
</comment>
<keyword evidence="2" id="KW-0479">Metal-binding</keyword>
<dbReference type="GO" id="GO:0046872">
    <property type="term" value="F:metal ion binding"/>
    <property type="evidence" value="ECO:0007669"/>
    <property type="project" value="UniProtKB-KW"/>
</dbReference>
<protein>
    <recommendedName>
        <fullName evidence="3">DDE Tnp4 domain-containing protein</fullName>
    </recommendedName>
</protein>
<sequence>MSRHQMEVFSSRWKFSVNWLKRKSSHHRRAYIRREHATFLEKRFRVFDEYLVTRRSEGFLDFIRLLPDKFDDLYQCIGSCLENFLDRNDALFPATRSLGDVGAVQYTIPVDGGFAQGHRFVRPYMEAEVNTPYKRRSDEKLSGARRMIGSTFGILAQRFQILQNCVGPERAARIVTALLILHNLIPRRQDQLNGVRRYAPARNNYFRPLDHVRGREGSRVAQIARDRITQYYVDKYGPASED</sequence>
<feature type="domain" description="DDE Tnp4" evidence="3">
    <location>
        <begin position="105"/>
        <end position="183"/>
    </location>
</feature>
<dbReference type="OrthoDB" id="6627079at2759"/>
<evidence type="ECO:0000256" key="1">
    <source>
        <dbReference type="ARBA" id="ARBA00001968"/>
    </source>
</evidence>
<dbReference type="Proteomes" id="UP000054047">
    <property type="component" value="Unassembled WGS sequence"/>
</dbReference>
<keyword evidence="5" id="KW-1185">Reference proteome</keyword>
<organism evidence="4 5">
    <name type="scientific">Ancylostoma duodenale</name>
    <dbReference type="NCBI Taxonomy" id="51022"/>
    <lineage>
        <taxon>Eukaryota</taxon>
        <taxon>Metazoa</taxon>
        <taxon>Ecdysozoa</taxon>
        <taxon>Nematoda</taxon>
        <taxon>Chromadorea</taxon>
        <taxon>Rhabditida</taxon>
        <taxon>Rhabditina</taxon>
        <taxon>Rhabditomorpha</taxon>
        <taxon>Strongyloidea</taxon>
        <taxon>Ancylostomatidae</taxon>
        <taxon>Ancylostomatinae</taxon>
        <taxon>Ancylostoma</taxon>
    </lineage>
</organism>
<dbReference type="EMBL" id="KN726372">
    <property type="protein sequence ID" value="KIH68462.1"/>
    <property type="molecule type" value="Genomic_DNA"/>
</dbReference>
<proteinExistence type="predicted"/>
<evidence type="ECO:0000313" key="4">
    <source>
        <dbReference type="EMBL" id="KIH68462.1"/>
    </source>
</evidence>
<name>A0A0C2DZJ3_9BILA</name>
<dbReference type="AlphaFoldDB" id="A0A0C2DZJ3"/>
<dbReference type="InterPro" id="IPR027806">
    <property type="entry name" value="HARBI1_dom"/>
</dbReference>